<dbReference type="Proteomes" id="UP000886523">
    <property type="component" value="Unassembled WGS sequence"/>
</dbReference>
<feature type="compositionally biased region" description="Basic and acidic residues" evidence="1">
    <location>
        <begin position="113"/>
        <end position="139"/>
    </location>
</feature>
<gene>
    <name evidence="2" type="ORF">BS47DRAFT_1369591</name>
</gene>
<dbReference type="AlphaFoldDB" id="A0A9P6ACU5"/>
<sequence>MPQEPYTRCGGCMALFNVTIRTNTPTSPNRNRAKWKPNQHPTELTKQRTDPNQTPAMAGVWFYVMAWSQDASDGDGLIEQAQRPTPNNTTAITPTEPHPLRRVWFYISHKRALPKERAQTKPRTRMHDTRTMEPPDKHTPASAVSRLTSPRPTTPNPPEPIRKPDRGRHATVVRASTTPARAGVILQGSELKAERRPTPYTQPKSKLRDRDAKKNEYYTPASAGVIIFNFKVFF</sequence>
<evidence type="ECO:0000313" key="3">
    <source>
        <dbReference type="Proteomes" id="UP000886523"/>
    </source>
</evidence>
<accession>A0A9P6ACU5</accession>
<comment type="caution">
    <text evidence="2">The sequence shown here is derived from an EMBL/GenBank/DDBJ whole genome shotgun (WGS) entry which is preliminary data.</text>
</comment>
<reference evidence="2" key="1">
    <citation type="journal article" date="2020" name="Nat. Commun.">
        <title>Large-scale genome sequencing of mycorrhizal fungi provides insights into the early evolution of symbiotic traits.</title>
        <authorList>
            <person name="Miyauchi S."/>
            <person name="Kiss E."/>
            <person name="Kuo A."/>
            <person name="Drula E."/>
            <person name="Kohler A."/>
            <person name="Sanchez-Garcia M."/>
            <person name="Morin E."/>
            <person name="Andreopoulos B."/>
            <person name="Barry K.W."/>
            <person name="Bonito G."/>
            <person name="Buee M."/>
            <person name="Carver A."/>
            <person name="Chen C."/>
            <person name="Cichocki N."/>
            <person name="Clum A."/>
            <person name="Culley D."/>
            <person name="Crous P.W."/>
            <person name="Fauchery L."/>
            <person name="Girlanda M."/>
            <person name="Hayes R.D."/>
            <person name="Keri Z."/>
            <person name="LaButti K."/>
            <person name="Lipzen A."/>
            <person name="Lombard V."/>
            <person name="Magnuson J."/>
            <person name="Maillard F."/>
            <person name="Murat C."/>
            <person name="Nolan M."/>
            <person name="Ohm R.A."/>
            <person name="Pangilinan J."/>
            <person name="Pereira M.F."/>
            <person name="Perotto S."/>
            <person name="Peter M."/>
            <person name="Pfister S."/>
            <person name="Riley R."/>
            <person name="Sitrit Y."/>
            <person name="Stielow J.B."/>
            <person name="Szollosi G."/>
            <person name="Zifcakova L."/>
            <person name="Stursova M."/>
            <person name="Spatafora J.W."/>
            <person name="Tedersoo L."/>
            <person name="Vaario L.M."/>
            <person name="Yamada A."/>
            <person name="Yan M."/>
            <person name="Wang P."/>
            <person name="Xu J."/>
            <person name="Bruns T."/>
            <person name="Baldrian P."/>
            <person name="Vilgalys R."/>
            <person name="Dunand C."/>
            <person name="Henrissat B."/>
            <person name="Grigoriev I.V."/>
            <person name="Hibbett D."/>
            <person name="Nagy L.G."/>
            <person name="Martin F.M."/>
        </authorList>
    </citation>
    <scope>NUCLEOTIDE SEQUENCE</scope>
    <source>
        <strain evidence="2">UP504</strain>
    </source>
</reference>
<keyword evidence="3" id="KW-1185">Reference proteome</keyword>
<evidence type="ECO:0000256" key="1">
    <source>
        <dbReference type="SAM" id="MobiDB-lite"/>
    </source>
</evidence>
<protein>
    <submittedName>
        <fullName evidence="2">Uncharacterized protein</fullName>
    </submittedName>
</protein>
<feature type="region of interest" description="Disordered" evidence="1">
    <location>
        <begin position="113"/>
        <end position="211"/>
    </location>
</feature>
<evidence type="ECO:0000313" key="2">
    <source>
        <dbReference type="EMBL" id="KAF9503353.1"/>
    </source>
</evidence>
<organism evidence="2 3">
    <name type="scientific">Hydnum rufescens UP504</name>
    <dbReference type="NCBI Taxonomy" id="1448309"/>
    <lineage>
        <taxon>Eukaryota</taxon>
        <taxon>Fungi</taxon>
        <taxon>Dikarya</taxon>
        <taxon>Basidiomycota</taxon>
        <taxon>Agaricomycotina</taxon>
        <taxon>Agaricomycetes</taxon>
        <taxon>Cantharellales</taxon>
        <taxon>Hydnaceae</taxon>
        <taxon>Hydnum</taxon>
    </lineage>
</organism>
<dbReference type="EMBL" id="MU129375">
    <property type="protein sequence ID" value="KAF9503353.1"/>
    <property type="molecule type" value="Genomic_DNA"/>
</dbReference>
<feature type="region of interest" description="Disordered" evidence="1">
    <location>
        <begin position="23"/>
        <end position="53"/>
    </location>
</feature>
<proteinExistence type="predicted"/>
<name>A0A9P6ACU5_9AGAM</name>